<dbReference type="Pfam" id="PF00486">
    <property type="entry name" value="Trans_reg_C"/>
    <property type="match status" value="1"/>
</dbReference>
<dbReference type="Proteomes" id="UP001055437">
    <property type="component" value="Chromosome"/>
</dbReference>
<feature type="domain" description="OmpR/PhoB-type" evidence="11">
    <location>
        <begin position="127"/>
        <end position="226"/>
    </location>
</feature>
<sequence>MIMKILIAEDKMEIANLVRIFLQKEGYEVILANDGEEALKILLNDKIDLCIFDIMMPKMDGFTLIQKTREFSRVPILVLTAKNMEQDKILGLDLGADDYITKPFSSLELVSRVNAHIRRSYKLNQLETITYIGDLKIDKEKYIVYKNDVDCTLTAMEYKLLLKLLSSPERVFTKSQLYESVCGNYMDGDENTIAVHISRLREKIEDNPKEPEYIKTIRGLGYKFEKK</sequence>
<accession>A0A9N7JK08</accession>
<evidence type="ECO:0000259" key="10">
    <source>
        <dbReference type="PROSITE" id="PS50110"/>
    </source>
</evidence>
<dbReference type="EMBL" id="CP099799">
    <property type="protein sequence ID" value="USS02513.1"/>
    <property type="molecule type" value="Genomic_DNA"/>
</dbReference>
<dbReference type="SMART" id="SM00448">
    <property type="entry name" value="REC"/>
    <property type="match status" value="1"/>
</dbReference>
<dbReference type="PROSITE" id="PS51755">
    <property type="entry name" value="OMPR_PHOB"/>
    <property type="match status" value="1"/>
</dbReference>
<dbReference type="InterPro" id="IPR016032">
    <property type="entry name" value="Sig_transdc_resp-reg_C-effctor"/>
</dbReference>
<dbReference type="CDD" id="cd00383">
    <property type="entry name" value="trans_reg_C"/>
    <property type="match status" value="1"/>
</dbReference>
<dbReference type="InterPro" id="IPR039420">
    <property type="entry name" value="WalR-like"/>
</dbReference>
<dbReference type="InterPro" id="IPR001789">
    <property type="entry name" value="Sig_transdc_resp-reg_receiver"/>
</dbReference>
<keyword evidence="5 9" id="KW-0238">DNA-binding</keyword>
<keyword evidence="6" id="KW-0804">Transcription</keyword>
<dbReference type="FunFam" id="3.40.50.2300:FF:000001">
    <property type="entry name" value="DNA-binding response regulator PhoB"/>
    <property type="match status" value="1"/>
</dbReference>
<dbReference type="AlphaFoldDB" id="A0A9N7JK08"/>
<dbReference type="Pfam" id="PF00072">
    <property type="entry name" value="Response_reg"/>
    <property type="match status" value="1"/>
</dbReference>
<keyword evidence="4" id="KW-0805">Transcription regulation</keyword>
<evidence type="ECO:0000256" key="4">
    <source>
        <dbReference type="ARBA" id="ARBA00023015"/>
    </source>
</evidence>
<dbReference type="InterPro" id="IPR001867">
    <property type="entry name" value="OmpR/PhoB-type_DNA-bd"/>
</dbReference>
<dbReference type="Proteomes" id="UP000280586">
    <property type="component" value="Chromosome"/>
</dbReference>
<dbReference type="EMBL" id="CP023671">
    <property type="protein sequence ID" value="AYE33760.1"/>
    <property type="molecule type" value="Genomic_DNA"/>
</dbReference>
<dbReference type="InterPro" id="IPR011006">
    <property type="entry name" value="CheY-like_superfamily"/>
</dbReference>
<dbReference type="GO" id="GO:0000156">
    <property type="term" value="F:phosphorelay response regulator activity"/>
    <property type="evidence" value="ECO:0007669"/>
    <property type="project" value="TreeGrafter"/>
</dbReference>
<evidence type="ECO:0000313" key="13">
    <source>
        <dbReference type="EMBL" id="USS02513.1"/>
    </source>
</evidence>
<keyword evidence="3" id="KW-0902">Two-component regulatory system</keyword>
<name>A0A9N7JK08_CLOSE</name>
<evidence type="ECO:0000256" key="6">
    <source>
        <dbReference type="ARBA" id="ARBA00023163"/>
    </source>
</evidence>
<evidence type="ECO:0000256" key="5">
    <source>
        <dbReference type="ARBA" id="ARBA00023125"/>
    </source>
</evidence>
<proteinExistence type="predicted"/>
<dbReference type="GO" id="GO:0005829">
    <property type="term" value="C:cytosol"/>
    <property type="evidence" value="ECO:0007669"/>
    <property type="project" value="TreeGrafter"/>
</dbReference>
<reference evidence="12 14" key="1">
    <citation type="submission" date="2017-09" db="EMBL/GenBank/DDBJ databases">
        <authorList>
            <person name="Thomas P."/>
            <person name="Seyboldt C."/>
        </authorList>
    </citation>
    <scope>NUCLEOTIDE SEQUENCE [LARGE SCALE GENOMIC DNA]</scope>
    <source>
        <strain evidence="12 14">DSM 7534</strain>
    </source>
</reference>
<evidence type="ECO:0000256" key="1">
    <source>
        <dbReference type="ARBA" id="ARBA00018672"/>
    </source>
</evidence>
<keyword evidence="2 8" id="KW-0597">Phosphoprotein</keyword>
<dbReference type="CDD" id="cd17574">
    <property type="entry name" value="REC_OmpR"/>
    <property type="match status" value="1"/>
</dbReference>
<feature type="modified residue" description="4-aspartylphosphate" evidence="8">
    <location>
        <position position="53"/>
    </location>
</feature>
<dbReference type="GO" id="GO:0006355">
    <property type="term" value="P:regulation of DNA-templated transcription"/>
    <property type="evidence" value="ECO:0007669"/>
    <property type="project" value="InterPro"/>
</dbReference>
<dbReference type="PROSITE" id="PS50110">
    <property type="entry name" value="RESPONSE_REGULATORY"/>
    <property type="match status" value="1"/>
</dbReference>
<evidence type="ECO:0000256" key="7">
    <source>
        <dbReference type="ARBA" id="ARBA00024867"/>
    </source>
</evidence>
<dbReference type="InterPro" id="IPR036388">
    <property type="entry name" value="WH-like_DNA-bd_sf"/>
</dbReference>
<gene>
    <name evidence="12" type="ORF">CP523_04365</name>
    <name evidence="13" type="ORF">NH397_12610</name>
</gene>
<dbReference type="GO" id="GO:0032993">
    <property type="term" value="C:protein-DNA complex"/>
    <property type="evidence" value="ECO:0007669"/>
    <property type="project" value="TreeGrafter"/>
</dbReference>
<dbReference type="FunFam" id="1.10.10.10:FF:000018">
    <property type="entry name" value="DNA-binding response regulator ResD"/>
    <property type="match status" value="1"/>
</dbReference>
<dbReference type="Gene3D" id="1.10.10.10">
    <property type="entry name" value="Winged helix-like DNA-binding domain superfamily/Winged helix DNA-binding domain"/>
    <property type="match status" value="1"/>
</dbReference>
<dbReference type="PANTHER" id="PTHR48111">
    <property type="entry name" value="REGULATOR OF RPOS"/>
    <property type="match status" value="1"/>
</dbReference>
<feature type="DNA-binding region" description="OmpR/PhoB-type" evidence="9">
    <location>
        <begin position="127"/>
        <end position="226"/>
    </location>
</feature>
<dbReference type="Gene3D" id="3.40.50.2300">
    <property type="match status" value="1"/>
</dbReference>
<dbReference type="OrthoDB" id="9790442at2"/>
<dbReference type="SMART" id="SM00862">
    <property type="entry name" value="Trans_reg_C"/>
    <property type="match status" value="1"/>
</dbReference>
<evidence type="ECO:0000313" key="14">
    <source>
        <dbReference type="Proteomes" id="UP000280586"/>
    </source>
</evidence>
<comment type="function">
    <text evidence="7">May play the central regulatory role in sporulation. It may be an element of the effector pathway responsible for the activation of sporulation genes in response to nutritional stress. Spo0A may act in concert with spo0H (a sigma factor) to control the expression of some genes that are critical to the sporulation process.</text>
</comment>
<organism evidence="12 14">
    <name type="scientific">Clostridium septicum</name>
    <dbReference type="NCBI Taxonomy" id="1504"/>
    <lineage>
        <taxon>Bacteria</taxon>
        <taxon>Bacillati</taxon>
        <taxon>Bacillota</taxon>
        <taxon>Clostridia</taxon>
        <taxon>Eubacteriales</taxon>
        <taxon>Clostridiaceae</taxon>
        <taxon>Clostridium</taxon>
    </lineage>
</organism>
<evidence type="ECO:0000256" key="3">
    <source>
        <dbReference type="ARBA" id="ARBA00023012"/>
    </source>
</evidence>
<dbReference type="SUPFAM" id="SSF46894">
    <property type="entry name" value="C-terminal effector domain of the bipartite response regulators"/>
    <property type="match status" value="1"/>
</dbReference>
<protein>
    <recommendedName>
        <fullName evidence="1">Stage 0 sporulation protein A homolog</fullName>
    </recommendedName>
</protein>
<dbReference type="GO" id="GO:0000976">
    <property type="term" value="F:transcription cis-regulatory region binding"/>
    <property type="evidence" value="ECO:0007669"/>
    <property type="project" value="TreeGrafter"/>
</dbReference>
<evidence type="ECO:0000256" key="8">
    <source>
        <dbReference type="PROSITE-ProRule" id="PRU00169"/>
    </source>
</evidence>
<dbReference type="SUPFAM" id="SSF52172">
    <property type="entry name" value="CheY-like"/>
    <property type="match status" value="1"/>
</dbReference>
<evidence type="ECO:0000256" key="9">
    <source>
        <dbReference type="PROSITE-ProRule" id="PRU01091"/>
    </source>
</evidence>
<dbReference type="KEGG" id="csep:CP523_04365"/>
<dbReference type="Gene3D" id="6.10.250.690">
    <property type="match status" value="1"/>
</dbReference>
<reference evidence="13" key="2">
    <citation type="submission" date="2022-06" db="EMBL/GenBank/DDBJ databases">
        <authorList>
            <person name="Holder M.E."/>
            <person name="Ajami N.J."/>
            <person name="Petrosino J.F."/>
        </authorList>
    </citation>
    <scope>NUCLEOTIDE SEQUENCE</scope>
    <source>
        <strain evidence="13">RMA 8861</strain>
    </source>
</reference>
<evidence type="ECO:0000256" key="2">
    <source>
        <dbReference type="ARBA" id="ARBA00022553"/>
    </source>
</evidence>
<evidence type="ECO:0000313" key="15">
    <source>
        <dbReference type="Proteomes" id="UP001055437"/>
    </source>
</evidence>
<keyword evidence="15" id="KW-1185">Reference proteome</keyword>
<feature type="domain" description="Response regulatory" evidence="10">
    <location>
        <begin position="4"/>
        <end position="117"/>
    </location>
</feature>
<dbReference type="PANTHER" id="PTHR48111:SF40">
    <property type="entry name" value="PHOSPHATE REGULON TRANSCRIPTIONAL REGULATORY PROTEIN PHOB"/>
    <property type="match status" value="1"/>
</dbReference>
<evidence type="ECO:0000313" key="12">
    <source>
        <dbReference type="EMBL" id="AYE33760.1"/>
    </source>
</evidence>
<evidence type="ECO:0000259" key="11">
    <source>
        <dbReference type="PROSITE" id="PS51755"/>
    </source>
</evidence>